<keyword evidence="3 8" id="KW-0812">Transmembrane</keyword>
<keyword evidence="2" id="KW-1003">Cell membrane</keyword>
<organism evidence="9 10">
    <name type="scientific">Brenthis ino</name>
    <name type="common">lesser marbled fritillary</name>
    <dbReference type="NCBI Taxonomy" id="405034"/>
    <lineage>
        <taxon>Eukaryota</taxon>
        <taxon>Metazoa</taxon>
        <taxon>Ecdysozoa</taxon>
        <taxon>Arthropoda</taxon>
        <taxon>Hexapoda</taxon>
        <taxon>Insecta</taxon>
        <taxon>Pterygota</taxon>
        <taxon>Neoptera</taxon>
        <taxon>Endopterygota</taxon>
        <taxon>Lepidoptera</taxon>
        <taxon>Glossata</taxon>
        <taxon>Ditrysia</taxon>
        <taxon>Papilionoidea</taxon>
        <taxon>Nymphalidae</taxon>
        <taxon>Heliconiinae</taxon>
        <taxon>Argynnini</taxon>
        <taxon>Brenthis</taxon>
    </lineage>
</organism>
<feature type="transmembrane region" description="Helical" evidence="8">
    <location>
        <begin position="269"/>
        <end position="293"/>
    </location>
</feature>
<evidence type="ECO:0000256" key="8">
    <source>
        <dbReference type="SAM" id="Phobius"/>
    </source>
</evidence>
<evidence type="ECO:0000313" key="10">
    <source>
        <dbReference type="Proteomes" id="UP000838878"/>
    </source>
</evidence>
<evidence type="ECO:0000256" key="6">
    <source>
        <dbReference type="ARBA" id="ARBA00023170"/>
    </source>
</evidence>
<keyword evidence="5 8" id="KW-0472">Membrane</keyword>
<evidence type="ECO:0000256" key="2">
    <source>
        <dbReference type="ARBA" id="ARBA00022475"/>
    </source>
</evidence>
<evidence type="ECO:0008006" key="11">
    <source>
        <dbReference type="Google" id="ProtNLM"/>
    </source>
</evidence>
<dbReference type="PANTHER" id="PTHR42643">
    <property type="entry name" value="IONOTROPIC RECEPTOR 20A-RELATED"/>
    <property type="match status" value="1"/>
</dbReference>
<dbReference type="SUPFAM" id="SSF53850">
    <property type="entry name" value="Periplasmic binding protein-like II"/>
    <property type="match status" value="1"/>
</dbReference>
<feature type="transmembrane region" description="Helical" evidence="8">
    <location>
        <begin position="452"/>
        <end position="475"/>
    </location>
</feature>
<feature type="transmembrane region" description="Helical" evidence="8">
    <location>
        <begin position="209"/>
        <end position="229"/>
    </location>
</feature>
<dbReference type="EMBL" id="OV170230">
    <property type="protein sequence ID" value="CAH0715413.1"/>
    <property type="molecule type" value="Genomic_DNA"/>
</dbReference>
<dbReference type="GO" id="GO:0005886">
    <property type="term" value="C:plasma membrane"/>
    <property type="evidence" value="ECO:0007669"/>
    <property type="project" value="UniProtKB-SubCell"/>
</dbReference>
<gene>
    <name evidence="9" type="ORF">BINO364_LOCUS2341</name>
</gene>
<evidence type="ECO:0000256" key="4">
    <source>
        <dbReference type="ARBA" id="ARBA00022989"/>
    </source>
</evidence>
<name>A0A8J9U7T3_9NEOP</name>
<proteinExistence type="predicted"/>
<keyword evidence="7" id="KW-0325">Glycoprotein</keyword>
<evidence type="ECO:0000313" key="9">
    <source>
        <dbReference type="EMBL" id="CAH0715413.1"/>
    </source>
</evidence>
<evidence type="ECO:0000256" key="5">
    <source>
        <dbReference type="ARBA" id="ARBA00023136"/>
    </source>
</evidence>
<sequence length="485" mass="56813">MSEDYKLDNLFGCWTARKIGMPIENFNDSFVCVRECHNVSLHSKLRANFLGTCIGFNTETVLLSNSSNIKDMTLFEDKAKDLHGYTFLAYVFEVLPFLEIKIHDNGTYTLLHRDGMIWNTMAELFNFKIDLFPSKKTMKKNDFEVNIQNVFSFTIRQADLILFPVYQFDLVIVEIDYTVPFVDSGVCVMSHKADYETIIFNEKLIQRNILVVNEFLACFLCTWFVFFIFNTERLGRFSLDQLGKDLINTFRMVLSISLNNPPRRASFRLFFTIALWCFFIINFSSQASIISLFSVHKRGKEVNTFEDIIEKGYIIEGMASPDAVLPDDEERFRIFTSRMRVVHDFLECVNNMANDSRRFCLIDCAVGRYLTRNLLNRKGEQFLHVATDARVHSHYLMMILHKHSPLTERYNRYMMALFEAGIIRKWMDYRYFDLNEEAPLKPLSMEDLGGIFELYCILVGISSAVFLLENFLKFVSWIMQKYKSK</sequence>
<dbReference type="InterPro" id="IPR052192">
    <property type="entry name" value="Insect_Ionotropic_Sensory_Rcpt"/>
</dbReference>
<dbReference type="PANTHER" id="PTHR42643:SF38">
    <property type="entry name" value="IONOTROPIC RECEPTOR 100A"/>
    <property type="match status" value="1"/>
</dbReference>
<protein>
    <recommendedName>
        <fullName evidence="11">Ionotropic receptor</fullName>
    </recommendedName>
</protein>
<reference evidence="9" key="1">
    <citation type="submission" date="2021-12" db="EMBL/GenBank/DDBJ databases">
        <authorList>
            <person name="Martin H S."/>
        </authorList>
    </citation>
    <scope>NUCLEOTIDE SEQUENCE</scope>
</reference>
<keyword evidence="6" id="KW-0675">Receptor</keyword>
<evidence type="ECO:0000256" key="7">
    <source>
        <dbReference type="ARBA" id="ARBA00023180"/>
    </source>
</evidence>
<dbReference type="OrthoDB" id="330671at2759"/>
<comment type="subcellular location">
    <subcellularLocation>
        <location evidence="1">Cell membrane</location>
        <topology evidence="1">Multi-pass membrane protein</topology>
    </subcellularLocation>
</comment>
<dbReference type="AlphaFoldDB" id="A0A8J9U7T3"/>
<keyword evidence="4 8" id="KW-1133">Transmembrane helix</keyword>
<evidence type="ECO:0000256" key="3">
    <source>
        <dbReference type="ARBA" id="ARBA00022692"/>
    </source>
</evidence>
<feature type="non-terminal residue" evidence="9">
    <location>
        <position position="485"/>
    </location>
</feature>
<evidence type="ECO:0000256" key="1">
    <source>
        <dbReference type="ARBA" id="ARBA00004651"/>
    </source>
</evidence>
<dbReference type="Proteomes" id="UP000838878">
    <property type="component" value="Chromosome 10"/>
</dbReference>
<keyword evidence="10" id="KW-1185">Reference proteome</keyword>
<accession>A0A8J9U7T3</accession>